<gene>
    <name evidence="2" type="ORF">NQ317_016377</name>
</gene>
<protein>
    <submittedName>
        <fullName evidence="2">Uncharacterized protein</fullName>
    </submittedName>
</protein>
<feature type="compositionally biased region" description="Basic and acidic residues" evidence="1">
    <location>
        <begin position="226"/>
        <end position="236"/>
    </location>
</feature>
<feature type="region of interest" description="Disordered" evidence="1">
    <location>
        <begin position="183"/>
        <end position="252"/>
    </location>
</feature>
<accession>A0ABQ9JJ32</accession>
<dbReference type="EMBL" id="JAPWTJ010000461">
    <property type="protein sequence ID" value="KAJ8978226.1"/>
    <property type="molecule type" value="Genomic_DNA"/>
</dbReference>
<feature type="compositionally biased region" description="Basic and acidic residues" evidence="1">
    <location>
        <begin position="243"/>
        <end position="252"/>
    </location>
</feature>
<keyword evidence="3" id="KW-1185">Reference proteome</keyword>
<sequence length="252" mass="28232">MCHGNSINNIESVIITPSQDNQETYIATQQILSNFNPNLNINAKQCTPEDSPLAFPLCMSGIRPIQATKCKVMRVRMDSGTSVKPSITFGQLFDSTSEYTGTPNALTQPTLTESNNHHQSLAKRMRAQVDQLISRKESIFQNCKPVFSQSTNVPVSKTPTIPLAVQPGQNVRRSSRLFSNNYSVKENNKSPNRPKFATPKSPSRKTKQRMAKCNLNKNSSYSELNTRNKIEKEKTETITSTETKTEKKCNTQ</sequence>
<proteinExistence type="predicted"/>
<evidence type="ECO:0000313" key="2">
    <source>
        <dbReference type="EMBL" id="KAJ8978226.1"/>
    </source>
</evidence>
<feature type="compositionally biased region" description="Polar residues" evidence="1">
    <location>
        <begin position="215"/>
        <end position="225"/>
    </location>
</feature>
<reference evidence="2" key="1">
    <citation type="journal article" date="2023" name="Insect Mol. Biol.">
        <title>Genome sequencing provides insights into the evolution of gene families encoding plant cell wall-degrading enzymes in longhorned beetles.</title>
        <authorList>
            <person name="Shin N.R."/>
            <person name="Okamura Y."/>
            <person name="Kirsch R."/>
            <person name="Pauchet Y."/>
        </authorList>
    </citation>
    <scope>NUCLEOTIDE SEQUENCE</scope>
    <source>
        <strain evidence="2">MMC_N1</strain>
    </source>
</reference>
<comment type="caution">
    <text evidence="2">The sequence shown here is derived from an EMBL/GenBank/DDBJ whole genome shotgun (WGS) entry which is preliminary data.</text>
</comment>
<evidence type="ECO:0000256" key="1">
    <source>
        <dbReference type="SAM" id="MobiDB-lite"/>
    </source>
</evidence>
<dbReference type="Proteomes" id="UP001162164">
    <property type="component" value="Unassembled WGS sequence"/>
</dbReference>
<name>A0ABQ9JJ32_9CUCU</name>
<organism evidence="2 3">
    <name type="scientific">Molorchus minor</name>
    <dbReference type="NCBI Taxonomy" id="1323400"/>
    <lineage>
        <taxon>Eukaryota</taxon>
        <taxon>Metazoa</taxon>
        <taxon>Ecdysozoa</taxon>
        <taxon>Arthropoda</taxon>
        <taxon>Hexapoda</taxon>
        <taxon>Insecta</taxon>
        <taxon>Pterygota</taxon>
        <taxon>Neoptera</taxon>
        <taxon>Endopterygota</taxon>
        <taxon>Coleoptera</taxon>
        <taxon>Polyphaga</taxon>
        <taxon>Cucujiformia</taxon>
        <taxon>Chrysomeloidea</taxon>
        <taxon>Cerambycidae</taxon>
        <taxon>Lamiinae</taxon>
        <taxon>Monochamini</taxon>
        <taxon>Molorchus</taxon>
    </lineage>
</organism>
<evidence type="ECO:0000313" key="3">
    <source>
        <dbReference type="Proteomes" id="UP001162164"/>
    </source>
</evidence>